<keyword evidence="3" id="KW-0325">Glycoprotein</keyword>
<dbReference type="AlphaFoldDB" id="A0A9N9G4V8"/>
<reference evidence="6" key="1">
    <citation type="submission" date="2021-06" db="EMBL/GenBank/DDBJ databases">
        <authorList>
            <person name="Kallberg Y."/>
            <person name="Tangrot J."/>
            <person name="Rosling A."/>
        </authorList>
    </citation>
    <scope>NUCLEOTIDE SEQUENCE</scope>
    <source>
        <strain evidence="6">IN212</strain>
    </source>
</reference>
<feature type="non-terminal residue" evidence="6">
    <location>
        <position position="796"/>
    </location>
</feature>
<keyword evidence="2" id="KW-0964">Secreted</keyword>
<dbReference type="PANTHER" id="PTHR11475:SF4">
    <property type="entry name" value="CHORION PEROXIDASE"/>
    <property type="match status" value="1"/>
</dbReference>
<dbReference type="PROSITE" id="PS50292">
    <property type="entry name" value="PEROXIDASE_3"/>
    <property type="match status" value="1"/>
</dbReference>
<dbReference type="PANTHER" id="PTHR11475">
    <property type="entry name" value="OXIDASE/PEROXIDASE"/>
    <property type="match status" value="1"/>
</dbReference>
<comment type="subcellular location">
    <subcellularLocation>
        <location evidence="1">Secreted</location>
    </subcellularLocation>
</comment>
<gene>
    <name evidence="6" type="ORF">RFULGI_LOCUS5699</name>
</gene>
<keyword evidence="7" id="KW-1185">Reference proteome</keyword>
<comment type="caution">
    <text evidence="6">The sequence shown here is derived from an EMBL/GenBank/DDBJ whole genome shotgun (WGS) entry which is preliminary data.</text>
</comment>
<dbReference type="InterPro" id="IPR010255">
    <property type="entry name" value="Haem_peroxidase_sf"/>
</dbReference>
<dbReference type="InterPro" id="IPR045266">
    <property type="entry name" value="DOH_DOMON"/>
</dbReference>
<dbReference type="InterPro" id="IPR037120">
    <property type="entry name" value="Haem_peroxidase_sf_animal"/>
</dbReference>
<dbReference type="InterPro" id="IPR036400">
    <property type="entry name" value="Cyt_B5-like_heme/steroid_sf"/>
</dbReference>
<dbReference type="SUPFAM" id="SSF48113">
    <property type="entry name" value="Heme-dependent peroxidases"/>
    <property type="match status" value="1"/>
</dbReference>
<evidence type="ECO:0000256" key="3">
    <source>
        <dbReference type="ARBA" id="ARBA00023180"/>
    </source>
</evidence>
<evidence type="ECO:0000256" key="4">
    <source>
        <dbReference type="SAM" id="MobiDB-lite"/>
    </source>
</evidence>
<feature type="compositionally biased region" description="Polar residues" evidence="4">
    <location>
        <begin position="769"/>
        <end position="781"/>
    </location>
</feature>
<evidence type="ECO:0000313" key="7">
    <source>
        <dbReference type="Proteomes" id="UP000789396"/>
    </source>
</evidence>
<accession>A0A9N9G4V8</accession>
<dbReference type="CDD" id="cd09631">
    <property type="entry name" value="DOMON_DOH"/>
    <property type="match status" value="1"/>
</dbReference>
<organism evidence="6 7">
    <name type="scientific">Racocetra fulgida</name>
    <dbReference type="NCBI Taxonomy" id="60492"/>
    <lineage>
        <taxon>Eukaryota</taxon>
        <taxon>Fungi</taxon>
        <taxon>Fungi incertae sedis</taxon>
        <taxon>Mucoromycota</taxon>
        <taxon>Glomeromycotina</taxon>
        <taxon>Glomeromycetes</taxon>
        <taxon>Diversisporales</taxon>
        <taxon>Gigasporaceae</taxon>
        <taxon>Racocetra</taxon>
    </lineage>
</organism>
<dbReference type="Gene3D" id="1.10.640.10">
    <property type="entry name" value="Haem peroxidase domain superfamily, animal type"/>
    <property type="match status" value="2"/>
</dbReference>
<evidence type="ECO:0000259" key="5">
    <source>
        <dbReference type="PROSITE" id="PS50836"/>
    </source>
</evidence>
<dbReference type="GO" id="GO:0004601">
    <property type="term" value="F:peroxidase activity"/>
    <property type="evidence" value="ECO:0007669"/>
    <property type="project" value="InterPro"/>
</dbReference>
<proteinExistence type="predicted"/>
<name>A0A9N9G4V8_9GLOM</name>
<protein>
    <submittedName>
        <fullName evidence="6">6720_t:CDS:1</fullName>
    </submittedName>
</protein>
<evidence type="ECO:0000256" key="2">
    <source>
        <dbReference type="ARBA" id="ARBA00022525"/>
    </source>
</evidence>
<dbReference type="Gene3D" id="3.10.120.10">
    <property type="entry name" value="Cytochrome b5-like heme/steroid binding domain"/>
    <property type="match status" value="1"/>
</dbReference>
<dbReference type="InterPro" id="IPR005018">
    <property type="entry name" value="DOMON_domain"/>
</dbReference>
<dbReference type="GO" id="GO:0005576">
    <property type="term" value="C:extracellular region"/>
    <property type="evidence" value="ECO:0007669"/>
    <property type="project" value="UniProtKB-SubCell"/>
</dbReference>
<dbReference type="InterPro" id="IPR019791">
    <property type="entry name" value="Haem_peroxidase_animal"/>
</dbReference>
<dbReference type="GO" id="GO:0020037">
    <property type="term" value="F:heme binding"/>
    <property type="evidence" value="ECO:0007669"/>
    <property type="project" value="InterPro"/>
</dbReference>
<feature type="domain" description="DOMON" evidence="5">
    <location>
        <begin position="376"/>
        <end position="512"/>
    </location>
</feature>
<dbReference type="PROSITE" id="PS50836">
    <property type="entry name" value="DOMON"/>
    <property type="match status" value="1"/>
</dbReference>
<dbReference type="SMART" id="SM00664">
    <property type="entry name" value="DoH"/>
    <property type="match status" value="1"/>
</dbReference>
<dbReference type="Pfam" id="PF03351">
    <property type="entry name" value="DOMON"/>
    <property type="match status" value="1"/>
</dbReference>
<feature type="region of interest" description="Disordered" evidence="4">
    <location>
        <begin position="753"/>
        <end position="782"/>
    </location>
</feature>
<evidence type="ECO:0000256" key="1">
    <source>
        <dbReference type="ARBA" id="ARBA00004613"/>
    </source>
</evidence>
<feature type="non-terminal residue" evidence="6">
    <location>
        <position position="1"/>
    </location>
</feature>
<evidence type="ECO:0000313" key="6">
    <source>
        <dbReference type="EMBL" id="CAG8577331.1"/>
    </source>
</evidence>
<dbReference type="Pfam" id="PF03098">
    <property type="entry name" value="An_peroxidase"/>
    <property type="match status" value="2"/>
</dbReference>
<dbReference type="EMBL" id="CAJVPZ010006755">
    <property type="protein sequence ID" value="CAG8577331.1"/>
    <property type="molecule type" value="Genomic_DNA"/>
</dbReference>
<dbReference type="GO" id="GO:0006979">
    <property type="term" value="P:response to oxidative stress"/>
    <property type="evidence" value="ECO:0007669"/>
    <property type="project" value="InterPro"/>
</dbReference>
<sequence length="796" mass="90363">DPFYNPNQNSTVSPYQLNVPFLPVNRSDGNNNTNPATRNPLLSGINSVTPFLDLNTIYGLSDQDAIERLRDTSTNKGKLKTYIFNGQEFPPTNASDGSYIWGIPRRAFTIFTLAIQTIWIREHNRLCEELYQQYGSSWTDEQYFQEARRWTTAFYQKAVAEEYVGAILGRPLPAYQNYNPNLTPDEYGDTLYNLALNDLSNLTLLEQLGLERVLWSMILQRQEEVDSFLANSTKKVINFDHILDLAATDIIRSRDRGIPLYNEARQYFGFPKAQSFADISKNPIIQQNLAKIYPNEAFVGALSEDHLDGSNFGMILNASLVTQPDMFTSDEQNIIRNTTLRNIITRNINSNVNFPQNIWSVQPQKSLSNGDDSNYPTKISTWSQYIVSCRVDLNYVYFKVQLQTSEGNGWFGMGFSPEDEGMKGAEFIIGIVSNGNVTLENYHADVGGYHPPIRDSDQDPTIVPKVSMADNSAVTVEFKRLLKPPAVFYRLFCIKYDTIAENNTVHTYISYDDYSKLPDFTWEEINERVQHGAYLVVCDGLVVDIRSFSEAHPETDSSEALLIPKDIPSKKYPSVLAKHIDHLQGKPEPRTKLTAAKFIDNINGKFYSRKPLAQHAHSRFAMQQIVSMVIGKVNEEMKVNEKEHVVQGGTFQTLDSKPVGIDTKSIKFHRYRLTSKKMINANVEYPVMKFTFSKIHQDEKDVSSEKFLPGHYIEAQSRVNGQIVIRSYTPLDGYEIQARGPFDACDRLSEPRQSILPSAKPRTPHTKLTGMSSTEKTSLLNPDSPDGCWDELYMIA</sequence>
<dbReference type="Gene3D" id="2.40.30.10">
    <property type="entry name" value="Translation factors"/>
    <property type="match status" value="1"/>
</dbReference>
<dbReference type="Proteomes" id="UP000789396">
    <property type="component" value="Unassembled WGS sequence"/>
</dbReference>
<dbReference type="OrthoDB" id="823504at2759"/>